<dbReference type="Pfam" id="PF03372">
    <property type="entry name" value="Exo_endo_phos"/>
    <property type="match status" value="1"/>
</dbReference>
<reference evidence="3" key="1">
    <citation type="submission" date="2025-08" db="UniProtKB">
        <authorList>
            <consortium name="RefSeq"/>
        </authorList>
    </citation>
    <scope>IDENTIFICATION</scope>
    <source>
        <tissue evidence="3">Gonads</tissue>
    </source>
</reference>
<dbReference type="Proteomes" id="UP000504635">
    <property type="component" value="Unplaced"/>
</dbReference>
<sequence>MGFSVCHINIRSLTAHFNDFLEYFSNYAYDVVSVSETWLKPYICDSEIELPGYTLVRRDRLGCIYKPPSTNTNEFLNYFEDELIDLLPKYDTVICMGDFNIDLFDTSNTVVSSYNNILESAALNQIINEPTRISKTGISLIDHIIVSNHIKVSRSGTESLDLSDHEMVFAIFEFLTKINKPRPCQFRSLKNINIQLLTDHLCSIPWRNMYDYRDVDEMVAFFNENLTILMDIHAPLKVINFNKHYRPWITENIKTLIKIRNKAKTKYNRTKLIGDYESYKTLRNFVTKIINKEKRIYLQRSSSGNGKDIWKFLKTLNANVSETDVSKILFGIKSKAVGYDGIPIDFLVLCCPFILKYICHIINFCLRKSVFPASWKVAQVIPHPKVVNPSSYADLRPVSILPVLSKILENVIKIQLVNHIENNNILPDTQSGFRVGHSCTTALLNVTDHIFRSINEDKFTLLVLLDYSKAFDALNHKALTKILEHIGLTSSAVDFFRQYLNNRKQFVKLENQSSSCRTLTRGVPQGSILGPILFNIYTAIFPKFLTYCKSQMYADDFQLFYSFPKHLVKESCDKINYDLKNIYRISHDHSLTLSPNKCVAMLFGSSKYRKDITNMVDIKINNVTIPVKSEAKNLGLILDNNLRFQSHAVVVLHNYCQTELSHDYCPPNYVDTEGMTNGGWRDEQTSLTSVGRLSTNVSRREFYENRNILADYLVSDVGKVSWQEQIIDSGLLLN</sequence>
<dbReference type="Gene3D" id="3.60.10.10">
    <property type="entry name" value="Endonuclease/exonuclease/phosphatase"/>
    <property type="match status" value="2"/>
</dbReference>
<evidence type="ECO:0000313" key="3">
    <source>
        <dbReference type="RefSeq" id="XP_030759775.1"/>
    </source>
</evidence>
<dbReference type="GO" id="GO:0071897">
    <property type="term" value="P:DNA biosynthetic process"/>
    <property type="evidence" value="ECO:0007669"/>
    <property type="project" value="UniProtKB-ARBA"/>
</dbReference>
<dbReference type="GO" id="GO:0003824">
    <property type="term" value="F:catalytic activity"/>
    <property type="evidence" value="ECO:0007669"/>
    <property type="project" value="InterPro"/>
</dbReference>
<dbReference type="InParanoid" id="A0A6J2YA28"/>
<dbReference type="PROSITE" id="PS50878">
    <property type="entry name" value="RT_POL"/>
    <property type="match status" value="1"/>
</dbReference>
<dbReference type="InterPro" id="IPR005135">
    <property type="entry name" value="Endo/exonuclease/phosphatase"/>
</dbReference>
<dbReference type="KEGG" id="soy:115885127"/>
<dbReference type="SUPFAM" id="SSF56672">
    <property type="entry name" value="DNA/RNA polymerases"/>
    <property type="match status" value="1"/>
</dbReference>
<dbReference type="GeneID" id="115885127"/>
<evidence type="ECO:0000259" key="1">
    <source>
        <dbReference type="PROSITE" id="PS50878"/>
    </source>
</evidence>
<dbReference type="InterPro" id="IPR000477">
    <property type="entry name" value="RT_dom"/>
</dbReference>
<dbReference type="InterPro" id="IPR036691">
    <property type="entry name" value="Endo/exonu/phosph_ase_sf"/>
</dbReference>
<proteinExistence type="predicted"/>
<accession>A0A6J2YA28</accession>
<dbReference type="OrthoDB" id="6781885at2759"/>
<dbReference type="Pfam" id="PF00078">
    <property type="entry name" value="RVT_1"/>
    <property type="match status" value="1"/>
</dbReference>
<dbReference type="CDD" id="cd01650">
    <property type="entry name" value="RT_nLTR_like"/>
    <property type="match status" value="1"/>
</dbReference>
<keyword evidence="2" id="KW-1185">Reference proteome</keyword>
<protein>
    <submittedName>
        <fullName evidence="3">Uncharacterized protein LOC115885127</fullName>
    </submittedName>
</protein>
<feature type="domain" description="Reverse transcriptase" evidence="1">
    <location>
        <begin position="364"/>
        <end position="638"/>
    </location>
</feature>
<organism evidence="2 3">
    <name type="scientific">Sitophilus oryzae</name>
    <name type="common">Rice weevil</name>
    <name type="synonym">Curculio oryzae</name>
    <dbReference type="NCBI Taxonomy" id="7048"/>
    <lineage>
        <taxon>Eukaryota</taxon>
        <taxon>Metazoa</taxon>
        <taxon>Ecdysozoa</taxon>
        <taxon>Arthropoda</taxon>
        <taxon>Hexapoda</taxon>
        <taxon>Insecta</taxon>
        <taxon>Pterygota</taxon>
        <taxon>Neoptera</taxon>
        <taxon>Endopterygota</taxon>
        <taxon>Coleoptera</taxon>
        <taxon>Polyphaga</taxon>
        <taxon>Cucujiformia</taxon>
        <taxon>Curculionidae</taxon>
        <taxon>Dryophthorinae</taxon>
        <taxon>Sitophilus</taxon>
    </lineage>
</organism>
<gene>
    <name evidence="3" type="primary">LOC115885127</name>
</gene>
<dbReference type="AlphaFoldDB" id="A0A6J2YA28"/>
<name>A0A6J2YA28_SITOR</name>
<dbReference type="PANTHER" id="PTHR47510:SF3">
    <property type="entry name" value="ENDO_EXONUCLEASE_PHOSPHATASE DOMAIN-CONTAINING PROTEIN"/>
    <property type="match status" value="1"/>
</dbReference>
<dbReference type="RefSeq" id="XP_030759775.1">
    <property type="nucleotide sequence ID" value="XM_030903915.1"/>
</dbReference>
<dbReference type="SUPFAM" id="SSF56219">
    <property type="entry name" value="DNase I-like"/>
    <property type="match status" value="1"/>
</dbReference>
<dbReference type="PANTHER" id="PTHR47510">
    <property type="entry name" value="REVERSE TRANSCRIPTASE DOMAIN-CONTAINING PROTEIN"/>
    <property type="match status" value="1"/>
</dbReference>
<dbReference type="InterPro" id="IPR043502">
    <property type="entry name" value="DNA/RNA_pol_sf"/>
</dbReference>
<evidence type="ECO:0000313" key="2">
    <source>
        <dbReference type="Proteomes" id="UP000504635"/>
    </source>
</evidence>